<evidence type="ECO:0000256" key="7">
    <source>
        <dbReference type="ARBA" id="ARBA00022692"/>
    </source>
</evidence>
<dbReference type="CDD" id="cd00082">
    <property type="entry name" value="HisKA"/>
    <property type="match status" value="1"/>
</dbReference>
<keyword evidence="8 14" id="KW-0418">Kinase</keyword>
<evidence type="ECO:0000256" key="6">
    <source>
        <dbReference type="ARBA" id="ARBA00022679"/>
    </source>
</evidence>
<dbReference type="GO" id="GO:0000155">
    <property type="term" value="F:phosphorelay sensor kinase activity"/>
    <property type="evidence" value="ECO:0007669"/>
    <property type="project" value="InterPro"/>
</dbReference>
<comment type="catalytic activity">
    <reaction evidence="1">
        <text>ATP + protein L-histidine = ADP + protein N-phospho-L-histidine.</text>
        <dbReference type="EC" id="2.7.13.3"/>
    </reaction>
</comment>
<gene>
    <name evidence="14" type="primary">graS_3</name>
    <name evidence="14" type="ORF">ERS852491_04365</name>
</gene>
<evidence type="ECO:0000256" key="10">
    <source>
        <dbReference type="ARBA" id="ARBA00023012"/>
    </source>
</evidence>
<comment type="subcellular location">
    <subcellularLocation>
        <location evidence="2">Cell membrane</location>
        <topology evidence="2">Multi-pass membrane protein</topology>
    </subcellularLocation>
</comment>
<dbReference type="InterPro" id="IPR003661">
    <property type="entry name" value="HisK_dim/P_dom"/>
</dbReference>
<dbReference type="Pfam" id="PF02518">
    <property type="entry name" value="HATPase_c"/>
    <property type="match status" value="1"/>
</dbReference>
<keyword evidence="7 12" id="KW-0812">Transmembrane</keyword>
<protein>
    <recommendedName>
        <fullName evidence="3">histidine kinase</fullName>
        <ecNumber evidence="3">2.7.13.3</ecNumber>
    </recommendedName>
</protein>
<evidence type="ECO:0000256" key="12">
    <source>
        <dbReference type="SAM" id="Phobius"/>
    </source>
</evidence>
<feature type="domain" description="Histidine kinase" evidence="13">
    <location>
        <begin position="118"/>
        <end position="326"/>
    </location>
</feature>
<dbReference type="OrthoDB" id="9780487at2"/>
<dbReference type="RefSeq" id="WP_055154955.1">
    <property type="nucleotide sequence ID" value="NZ_CYZU01000060.1"/>
</dbReference>
<keyword evidence="4" id="KW-1003">Cell membrane</keyword>
<dbReference type="Proteomes" id="UP000095544">
    <property type="component" value="Unassembled WGS sequence"/>
</dbReference>
<feature type="transmembrane region" description="Helical" evidence="12">
    <location>
        <begin position="40"/>
        <end position="56"/>
    </location>
</feature>
<proteinExistence type="predicted"/>
<keyword evidence="5" id="KW-0597">Phosphoprotein</keyword>
<evidence type="ECO:0000256" key="2">
    <source>
        <dbReference type="ARBA" id="ARBA00004651"/>
    </source>
</evidence>
<evidence type="ECO:0000256" key="8">
    <source>
        <dbReference type="ARBA" id="ARBA00022777"/>
    </source>
</evidence>
<organism evidence="14 15">
    <name type="scientific">Faecalicatena contorta</name>
    <dbReference type="NCBI Taxonomy" id="39482"/>
    <lineage>
        <taxon>Bacteria</taxon>
        <taxon>Bacillati</taxon>
        <taxon>Bacillota</taxon>
        <taxon>Clostridia</taxon>
        <taxon>Lachnospirales</taxon>
        <taxon>Lachnospiraceae</taxon>
        <taxon>Faecalicatena</taxon>
    </lineage>
</organism>
<dbReference type="InterPro" id="IPR005467">
    <property type="entry name" value="His_kinase_dom"/>
</dbReference>
<dbReference type="EMBL" id="CYZU01000060">
    <property type="protein sequence ID" value="CUP13772.1"/>
    <property type="molecule type" value="Genomic_DNA"/>
</dbReference>
<evidence type="ECO:0000313" key="14">
    <source>
        <dbReference type="EMBL" id="CUP13772.1"/>
    </source>
</evidence>
<dbReference type="InterPro" id="IPR036890">
    <property type="entry name" value="HATPase_C_sf"/>
</dbReference>
<dbReference type="AlphaFoldDB" id="A0A174KP24"/>
<evidence type="ECO:0000256" key="1">
    <source>
        <dbReference type="ARBA" id="ARBA00000085"/>
    </source>
</evidence>
<dbReference type="PROSITE" id="PS50109">
    <property type="entry name" value="HIS_KIN"/>
    <property type="match status" value="1"/>
</dbReference>
<dbReference type="SMART" id="SM00387">
    <property type="entry name" value="HATPase_c"/>
    <property type="match status" value="1"/>
</dbReference>
<accession>A0A174KP24</accession>
<dbReference type="SUPFAM" id="SSF55874">
    <property type="entry name" value="ATPase domain of HSP90 chaperone/DNA topoisomerase II/histidine kinase"/>
    <property type="match status" value="1"/>
</dbReference>
<evidence type="ECO:0000313" key="15">
    <source>
        <dbReference type="Proteomes" id="UP000095544"/>
    </source>
</evidence>
<keyword evidence="10" id="KW-0902">Two-component regulatory system</keyword>
<dbReference type="InterPro" id="IPR050351">
    <property type="entry name" value="BphY/WalK/GraS-like"/>
</dbReference>
<feature type="transmembrane region" description="Helical" evidence="12">
    <location>
        <begin position="12"/>
        <end position="34"/>
    </location>
</feature>
<keyword evidence="9 12" id="KW-1133">Transmembrane helix</keyword>
<dbReference type="EC" id="2.7.13.3" evidence="3"/>
<dbReference type="InterPro" id="IPR003594">
    <property type="entry name" value="HATPase_dom"/>
</dbReference>
<dbReference type="GO" id="GO:0005886">
    <property type="term" value="C:plasma membrane"/>
    <property type="evidence" value="ECO:0007669"/>
    <property type="project" value="UniProtKB-SubCell"/>
</dbReference>
<evidence type="ECO:0000256" key="11">
    <source>
        <dbReference type="ARBA" id="ARBA00023136"/>
    </source>
</evidence>
<evidence type="ECO:0000256" key="3">
    <source>
        <dbReference type="ARBA" id="ARBA00012438"/>
    </source>
</evidence>
<keyword evidence="6 14" id="KW-0808">Transferase</keyword>
<dbReference type="Gene3D" id="3.30.565.10">
    <property type="entry name" value="Histidine kinase-like ATPase, C-terminal domain"/>
    <property type="match status" value="1"/>
</dbReference>
<reference evidence="14 15" key="1">
    <citation type="submission" date="2015-09" db="EMBL/GenBank/DDBJ databases">
        <authorList>
            <consortium name="Pathogen Informatics"/>
        </authorList>
    </citation>
    <scope>NUCLEOTIDE SEQUENCE [LARGE SCALE GENOMIC DNA]</scope>
    <source>
        <strain evidence="14 15">2789STDY5834876</strain>
    </source>
</reference>
<dbReference type="PANTHER" id="PTHR45453:SF2">
    <property type="entry name" value="HISTIDINE KINASE"/>
    <property type="match status" value="1"/>
</dbReference>
<dbReference type="STRING" id="39482.ERS852491_04365"/>
<name>A0A174KP24_9FIRM</name>
<dbReference type="PANTHER" id="PTHR45453">
    <property type="entry name" value="PHOSPHATE REGULON SENSOR PROTEIN PHOR"/>
    <property type="match status" value="1"/>
</dbReference>
<sequence length="341" mass="39292">MKNYLKEKRWGILAGAAVLAAINLYFGVLCARSVNFGDLLYLDGILLAAGLFYLALDYRKWKQISCILDDEIHKNREEASRLLGGRVTEVLCRMEKENAEDISALQEEREGLTDYITRWAHEVKLPLSALGLMNERNPDSELQEEMQGCLERIQQLLNTMMMSSKLKNMENDVRYERVYLEEAVNEALKNQSYFLIREHFQIEKKLEGAVVYSDRRWLVYMLDQLIGNAVKYRTKQPALTFEARCISADEVELTVKDNGIGIAEGEIPYIFDRGYIGSNLRNGDYRSTGMGLYFVKETAEHLGIRLQVYSRPEKGTRFTLHFSNNTAFFNMNIEAERAAEE</sequence>
<evidence type="ECO:0000256" key="9">
    <source>
        <dbReference type="ARBA" id="ARBA00022989"/>
    </source>
</evidence>
<dbReference type="GO" id="GO:0016036">
    <property type="term" value="P:cellular response to phosphate starvation"/>
    <property type="evidence" value="ECO:0007669"/>
    <property type="project" value="TreeGrafter"/>
</dbReference>
<dbReference type="PRINTS" id="PR00344">
    <property type="entry name" value="BCTRLSENSOR"/>
</dbReference>
<evidence type="ECO:0000259" key="13">
    <source>
        <dbReference type="PROSITE" id="PS50109"/>
    </source>
</evidence>
<evidence type="ECO:0000256" key="4">
    <source>
        <dbReference type="ARBA" id="ARBA00022475"/>
    </source>
</evidence>
<dbReference type="InterPro" id="IPR004358">
    <property type="entry name" value="Sig_transdc_His_kin-like_C"/>
</dbReference>
<dbReference type="GO" id="GO:0004721">
    <property type="term" value="F:phosphoprotein phosphatase activity"/>
    <property type="evidence" value="ECO:0007669"/>
    <property type="project" value="TreeGrafter"/>
</dbReference>
<keyword evidence="11 12" id="KW-0472">Membrane</keyword>
<evidence type="ECO:0000256" key="5">
    <source>
        <dbReference type="ARBA" id="ARBA00022553"/>
    </source>
</evidence>